<feature type="non-terminal residue" evidence="1">
    <location>
        <position position="1"/>
    </location>
</feature>
<evidence type="ECO:0000313" key="1">
    <source>
        <dbReference type="EMBL" id="SBP16862.1"/>
    </source>
</evidence>
<protein>
    <submittedName>
        <fullName evidence="1">Uncharacterized protein</fullName>
    </submittedName>
</protein>
<proteinExistence type="predicted"/>
<name>A0A1A7XFM2_9TELE</name>
<accession>A0A1A7XFM2</accession>
<reference evidence="1" key="2">
    <citation type="submission" date="2016-06" db="EMBL/GenBank/DDBJ databases">
        <title>The genome of a short-lived fish provides insights into sex chromosome evolution and the genetic control of aging.</title>
        <authorList>
            <person name="Reichwald K."/>
            <person name="Felder M."/>
            <person name="Petzold A."/>
            <person name="Koch P."/>
            <person name="Groth M."/>
            <person name="Platzer M."/>
        </authorList>
    </citation>
    <scope>NUCLEOTIDE SEQUENCE</scope>
    <source>
        <tissue evidence="1">Brain</tissue>
    </source>
</reference>
<reference evidence="1" key="1">
    <citation type="submission" date="2016-05" db="EMBL/GenBank/DDBJ databases">
        <authorList>
            <person name="Lavstsen T."/>
            <person name="Jespersen J.S."/>
        </authorList>
    </citation>
    <scope>NUCLEOTIDE SEQUENCE</scope>
    <source>
        <tissue evidence="1">Brain</tissue>
    </source>
</reference>
<organism evidence="1">
    <name type="scientific">Iconisemion striatum</name>
    <dbReference type="NCBI Taxonomy" id="60296"/>
    <lineage>
        <taxon>Eukaryota</taxon>
        <taxon>Metazoa</taxon>
        <taxon>Chordata</taxon>
        <taxon>Craniata</taxon>
        <taxon>Vertebrata</taxon>
        <taxon>Euteleostomi</taxon>
        <taxon>Actinopterygii</taxon>
        <taxon>Neopterygii</taxon>
        <taxon>Teleostei</taxon>
        <taxon>Neoteleostei</taxon>
        <taxon>Acanthomorphata</taxon>
        <taxon>Ovalentaria</taxon>
        <taxon>Atherinomorphae</taxon>
        <taxon>Cyprinodontiformes</taxon>
        <taxon>Nothobranchiidae</taxon>
        <taxon>Iconisemion</taxon>
    </lineage>
</organism>
<sequence>TQLKVPQTLVTHALRSEGTLGHCTHTKMTRHPETFQPTIKRPVQDLVSCPGSGLLSRIWSPVQDLV</sequence>
<feature type="non-terminal residue" evidence="1">
    <location>
        <position position="66"/>
    </location>
</feature>
<gene>
    <name evidence="1" type="primary">CABZ01118775.1</name>
</gene>
<dbReference type="EMBL" id="HADW01015462">
    <property type="protein sequence ID" value="SBP16862.1"/>
    <property type="molecule type" value="Transcribed_RNA"/>
</dbReference>
<dbReference type="AlphaFoldDB" id="A0A1A7XFM2"/>